<dbReference type="InterPro" id="IPR001296">
    <property type="entry name" value="Glyco_trans_1"/>
</dbReference>
<accession>A0A8J2YNI2</accession>
<organism evidence="3 4">
    <name type="scientific">Pullulanibacillus camelliae</name>
    <dbReference type="NCBI Taxonomy" id="1707096"/>
    <lineage>
        <taxon>Bacteria</taxon>
        <taxon>Bacillati</taxon>
        <taxon>Bacillota</taxon>
        <taxon>Bacilli</taxon>
        <taxon>Bacillales</taxon>
        <taxon>Sporolactobacillaceae</taxon>
        <taxon>Pullulanibacillus</taxon>
    </lineage>
</organism>
<dbReference type="CDD" id="cd03794">
    <property type="entry name" value="GT4_WbuB-like"/>
    <property type="match status" value="1"/>
</dbReference>
<feature type="domain" description="Glycosyl transferase family 1" evidence="1">
    <location>
        <begin position="212"/>
        <end position="377"/>
    </location>
</feature>
<keyword evidence="4" id="KW-1185">Reference proteome</keyword>
<sequence>MKHLLMITQNYYPEIGSAANRMKNLRQLLKEDQYEVTVLTTEPCYPNRQIYEEESAFWSMTGSQNDVIRVSPFFKRYMSNMLLRLLHFLDIMFKMLAMLFHIKKPVDVILVTSPPLFMGIVGLFAKRVFKAPVILDIRDLWPDSFTGVGVLNYKPILFAARGLEKHLYKKADRIIVNSPSFKTHIQSKRIPESRIAFLPNALTEEELMLSSKPVERKDDITVIYTGNLGLAQDIEKLLCIAEQLKEETAITFKIIGYGYKRKIIEKHIVSRGLSNIQLLEPKTREETLLEVHKADIAYVTLVDKDVFDTVLPGKVMDYMCLSKPIIGDVSGYCAEVINDSQCGLVSEKRSVDDLCEHILYLIEHPELRASYGNNGYRYAYKHLRWKTNIKVLEDILEGFYEKEGLHVRMESLYK</sequence>
<dbReference type="Pfam" id="PF13579">
    <property type="entry name" value="Glyco_trans_4_4"/>
    <property type="match status" value="1"/>
</dbReference>
<feature type="domain" description="Glycosyltransferase subfamily 4-like N-terminal" evidence="2">
    <location>
        <begin position="19"/>
        <end position="200"/>
    </location>
</feature>
<dbReference type="GO" id="GO:0016758">
    <property type="term" value="F:hexosyltransferase activity"/>
    <property type="evidence" value="ECO:0007669"/>
    <property type="project" value="TreeGrafter"/>
</dbReference>
<reference evidence="3" key="2">
    <citation type="submission" date="2020-09" db="EMBL/GenBank/DDBJ databases">
        <authorList>
            <person name="Sun Q."/>
            <person name="Zhou Y."/>
        </authorList>
    </citation>
    <scope>NUCLEOTIDE SEQUENCE</scope>
    <source>
        <strain evidence="3">CGMCC 1.15371</strain>
    </source>
</reference>
<dbReference type="AlphaFoldDB" id="A0A8J2YNI2"/>
<dbReference type="Proteomes" id="UP000628775">
    <property type="component" value="Unassembled WGS sequence"/>
</dbReference>
<protein>
    <submittedName>
        <fullName evidence="3">Glycosyltransferase WbuB</fullName>
    </submittedName>
</protein>
<evidence type="ECO:0000259" key="1">
    <source>
        <dbReference type="Pfam" id="PF00534"/>
    </source>
</evidence>
<evidence type="ECO:0000313" key="4">
    <source>
        <dbReference type="Proteomes" id="UP000628775"/>
    </source>
</evidence>
<proteinExistence type="predicted"/>
<dbReference type="InterPro" id="IPR050194">
    <property type="entry name" value="Glycosyltransferase_grp1"/>
</dbReference>
<dbReference type="Pfam" id="PF00534">
    <property type="entry name" value="Glycos_transf_1"/>
    <property type="match status" value="1"/>
</dbReference>
<dbReference type="SUPFAM" id="SSF53756">
    <property type="entry name" value="UDP-Glycosyltransferase/glycogen phosphorylase"/>
    <property type="match status" value="1"/>
</dbReference>
<reference evidence="3" key="1">
    <citation type="journal article" date="2014" name="Int. J. Syst. Evol. Microbiol.">
        <title>Complete genome sequence of Corynebacterium casei LMG S-19264T (=DSM 44701T), isolated from a smear-ripened cheese.</title>
        <authorList>
            <consortium name="US DOE Joint Genome Institute (JGI-PGF)"/>
            <person name="Walter F."/>
            <person name="Albersmeier A."/>
            <person name="Kalinowski J."/>
            <person name="Ruckert C."/>
        </authorList>
    </citation>
    <scope>NUCLEOTIDE SEQUENCE</scope>
    <source>
        <strain evidence="3">CGMCC 1.15371</strain>
    </source>
</reference>
<evidence type="ECO:0000313" key="3">
    <source>
        <dbReference type="EMBL" id="GGE54716.1"/>
    </source>
</evidence>
<dbReference type="Gene3D" id="3.40.50.2000">
    <property type="entry name" value="Glycogen Phosphorylase B"/>
    <property type="match status" value="2"/>
</dbReference>
<dbReference type="PANTHER" id="PTHR45947:SF3">
    <property type="entry name" value="SULFOQUINOVOSYL TRANSFERASE SQD2"/>
    <property type="match status" value="1"/>
</dbReference>
<gene>
    <name evidence="3" type="ORF">GCM10011391_37080</name>
</gene>
<dbReference type="EMBL" id="BMIR01000027">
    <property type="protein sequence ID" value="GGE54716.1"/>
    <property type="molecule type" value="Genomic_DNA"/>
</dbReference>
<dbReference type="InterPro" id="IPR028098">
    <property type="entry name" value="Glyco_trans_4-like_N"/>
</dbReference>
<dbReference type="PANTHER" id="PTHR45947">
    <property type="entry name" value="SULFOQUINOVOSYL TRANSFERASE SQD2"/>
    <property type="match status" value="1"/>
</dbReference>
<name>A0A8J2YNI2_9BACL</name>
<dbReference type="RefSeq" id="WP_188698324.1">
    <property type="nucleotide sequence ID" value="NZ_BMIR01000027.1"/>
</dbReference>
<evidence type="ECO:0000259" key="2">
    <source>
        <dbReference type="Pfam" id="PF13579"/>
    </source>
</evidence>
<comment type="caution">
    <text evidence="3">The sequence shown here is derived from an EMBL/GenBank/DDBJ whole genome shotgun (WGS) entry which is preliminary data.</text>
</comment>